<dbReference type="Proteomes" id="UP001598352">
    <property type="component" value="Unassembled WGS sequence"/>
</dbReference>
<gene>
    <name evidence="2" type="ORF">ACFWOQ_29525</name>
</gene>
<dbReference type="EMBL" id="JBHXKZ010000032">
    <property type="protein sequence ID" value="MFD4826722.1"/>
    <property type="molecule type" value="Genomic_DNA"/>
</dbReference>
<dbReference type="Pfam" id="PF13586">
    <property type="entry name" value="DDE_Tnp_1_2"/>
    <property type="match status" value="1"/>
</dbReference>
<organism evidence="2 3">
    <name type="scientific">Streptomyces rubiginosohelvolus</name>
    <dbReference type="NCBI Taxonomy" id="67362"/>
    <lineage>
        <taxon>Bacteria</taxon>
        <taxon>Bacillati</taxon>
        <taxon>Actinomycetota</taxon>
        <taxon>Actinomycetes</taxon>
        <taxon>Kitasatosporales</taxon>
        <taxon>Streptomycetaceae</taxon>
        <taxon>Streptomyces</taxon>
    </lineage>
</organism>
<feature type="domain" description="Transposase DDE" evidence="1">
    <location>
        <begin position="12"/>
        <end position="89"/>
    </location>
</feature>
<evidence type="ECO:0000313" key="3">
    <source>
        <dbReference type="Proteomes" id="UP001598352"/>
    </source>
</evidence>
<name>A0ABW6F9F0_9ACTN</name>
<sequence length="106" mass="12437">MRAAHRSLRPIWADGGYTGMLVDWAREKLHLTLEIVKRSDAPRFVVLPRRWVVERTLSWLMRSRRLARDYETLPATSESIILWSMTMLMSRRLARRTHTATMSLAA</sequence>
<dbReference type="RefSeq" id="WP_382776876.1">
    <property type="nucleotide sequence ID" value="NZ_JBHXKZ010000032.1"/>
</dbReference>
<dbReference type="InterPro" id="IPR025668">
    <property type="entry name" value="Tnp_DDE_dom"/>
</dbReference>
<accession>A0ABW6F9F0</accession>
<keyword evidence="3" id="KW-1185">Reference proteome</keyword>
<reference evidence="2 3" key="1">
    <citation type="submission" date="2024-09" db="EMBL/GenBank/DDBJ databases">
        <title>The Natural Products Discovery Center: Release of the First 8490 Sequenced Strains for Exploring Actinobacteria Biosynthetic Diversity.</title>
        <authorList>
            <person name="Kalkreuter E."/>
            <person name="Kautsar S.A."/>
            <person name="Yang D."/>
            <person name="Bader C.D."/>
            <person name="Teijaro C.N."/>
            <person name="Fluegel L."/>
            <person name="Davis C.M."/>
            <person name="Simpson J.R."/>
            <person name="Lauterbach L."/>
            <person name="Steele A.D."/>
            <person name="Gui C."/>
            <person name="Meng S."/>
            <person name="Li G."/>
            <person name="Viehrig K."/>
            <person name="Ye F."/>
            <person name="Su P."/>
            <person name="Kiefer A.F."/>
            <person name="Nichols A."/>
            <person name="Cepeda A.J."/>
            <person name="Yan W."/>
            <person name="Fan B."/>
            <person name="Jiang Y."/>
            <person name="Adhikari A."/>
            <person name="Zheng C.-J."/>
            <person name="Schuster L."/>
            <person name="Cowan T.M."/>
            <person name="Smanski M.J."/>
            <person name="Chevrette M.G."/>
            <person name="De Carvalho L.P.S."/>
            <person name="Shen B."/>
        </authorList>
    </citation>
    <scope>NUCLEOTIDE SEQUENCE [LARGE SCALE GENOMIC DNA]</scope>
    <source>
        <strain evidence="2 3">NPDC058428</strain>
    </source>
</reference>
<evidence type="ECO:0000313" key="2">
    <source>
        <dbReference type="EMBL" id="MFD4826722.1"/>
    </source>
</evidence>
<protein>
    <submittedName>
        <fullName evidence="2">Transposase</fullName>
    </submittedName>
</protein>
<dbReference type="PANTHER" id="PTHR30007:SF0">
    <property type="entry name" value="TRANSPOSASE"/>
    <property type="match status" value="1"/>
</dbReference>
<comment type="caution">
    <text evidence="2">The sequence shown here is derived from an EMBL/GenBank/DDBJ whole genome shotgun (WGS) entry which is preliminary data.</text>
</comment>
<evidence type="ECO:0000259" key="1">
    <source>
        <dbReference type="Pfam" id="PF13586"/>
    </source>
</evidence>
<proteinExistence type="predicted"/>
<dbReference type="PANTHER" id="PTHR30007">
    <property type="entry name" value="PHP DOMAIN PROTEIN"/>
    <property type="match status" value="1"/>
</dbReference>